<keyword evidence="1" id="KW-1133">Transmembrane helix</keyword>
<evidence type="ECO:0000313" key="2">
    <source>
        <dbReference type="EMBL" id="OIW26336.1"/>
    </source>
</evidence>
<keyword evidence="3" id="KW-1185">Reference proteome</keyword>
<organism evidence="2 3">
    <name type="scientific">Coniochaeta ligniaria NRRL 30616</name>
    <dbReference type="NCBI Taxonomy" id="1408157"/>
    <lineage>
        <taxon>Eukaryota</taxon>
        <taxon>Fungi</taxon>
        <taxon>Dikarya</taxon>
        <taxon>Ascomycota</taxon>
        <taxon>Pezizomycotina</taxon>
        <taxon>Sordariomycetes</taxon>
        <taxon>Sordariomycetidae</taxon>
        <taxon>Coniochaetales</taxon>
        <taxon>Coniochaetaceae</taxon>
        <taxon>Coniochaeta</taxon>
    </lineage>
</organism>
<dbReference type="InParanoid" id="A0A1J7J959"/>
<keyword evidence="1" id="KW-0812">Transmembrane</keyword>
<sequence length="108" mass="12248">MWHIEFASAIKGKALVASIAIQSTPAATTATWKPRPRDAPSLPGLQDRILVEELRKNYADTRKMKQILRSFFPYVLCLVSLAAWFMFLSLGSFLHFPSSDSEGHQFEY</sequence>
<evidence type="ECO:0000256" key="1">
    <source>
        <dbReference type="SAM" id="Phobius"/>
    </source>
</evidence>
<accession>A0A1J7J959</accession>
<dbReference type="Proteomes" id="UP000182658">
    <property type="component" value="Unassembled WGS sequence"/>
</dbReference>
<evidence type="ECO:0000313" key="3">
    <source>
        <dbReference type="Proteomes" id="UP000182658"/>
    </source>
</evidence>
<gene>
    <name evidence="2" type="ORF">CONLIGDRAFT_671924</name>
</gene>
<reference evidence="2 3" key="1">
    <citation type="submission" date="2016-10" db="EMBL/GenBank/DDBJ databases">
        <title>Draft genome sequence of Coniochaeta ligniaria NRRL30616, a lignocellulolytic fungus for bioabatement of inhibitors in plant biomass hydrolysates.</title>
        <authorList>
            <consortium name="DOE Joint Genome Institute"/>
            <person name="Jimenez D.J."/>
            <person name="Hector R.E."/>
            <person name="Riley R."/>
            <person name="Sun H."/>
            <person name="Grigoriev I.V."/>
            <person name="Van Elsas J.D."/>
            <person name="Nichols N.N."/>
        </authorList>
    </citation>
    <scope>NUCLEOTIDE SEQUENCE [LARGE SCALE GENOMIC DNA]</scope>
    <source>
        <strain evidence="2 3">NRRL 30616</strain>
    </source>
</reference>
<dbReference type="EMBL" id="KV875100">
    <property type="protein sequence ID" value="OIW26336.1"/>
    <property type="molecule type" value="Genomic_DNA"/>
</dbReference>
<dbReference type="AlphaFoldDB" id="A0A1J7J959"/>
<proteinExistence type="predicted"/>
<protein>
    <submittedName>
        <fullName evidence="2">Uncharacterized protein</fullName>
    </submittedName>
</protein>
<name>A0A1J7J959_9PEZI</name>
<keyword evidence="1" id="KW-0472">Membrane</keyword>
<feature type="transmembrane region" description="Helical" evidence="1">
    <location>
        <begin position="71"/>
        <end position="94"/>
    </location>
</feature>